<keyword evidence="3" id="KW-1185">Reference proteome</keyword>
<proteinExistence type="predicted"/>
<evidence type="ECO:0000313" key="3">
    <source>
        <dbReference type="Proteomes" id="UP000606721"/>
    </source>
</evidence>
<dbReference type="RefSeq" id="WP_190384414.1">
    <property type="nucleotide sequence ID" value="NZ_JACJQT010000095.1"/>
</dbReference>
<reference evidence="2 3" key="1">
    <citation type="journal article" date="2020" name="ISME J.">
        <title>Comparative genomics reveals insights into cyanobacterial evolution and habitat adaptation.</title>
        <authorList>
            <person name="Chen M.Y."/>
            <person name="Teng W.K."/>
            <person name="Zhao L."/>
            <person name="Hu C.X."/>
            <person name="Zhou Y.K."/>
            <person name="Han B.P."/>
            <person name="Song L.R."/>
            <person name="Shu W.S."/>
        </authorList>
    </citation>
    <scope>NUCLEOTIDE SEQUENCE [LARGE SCALE GENOMIC DNA]</scope>
    <source>
        <strain evidence="2 3">FACHB-1040</strain>
    </source>
</reference>
<dbReference type="EMBL" id="JACJQT010000095">
    <property type="protein sequence ID" value="MBD2281172.1"/>
    <property type="molecule type" value="Genomic_DNA"/>
</dbReference>
<name>A0ABR8C2U4_APHFL</name>
<gene>
    <name evidence="2" type="ORF">H6F99_23730</name>
</gene>
<evidence type="ECO:0000313" key="2">
    <source>
        <dbReference type="EMBL" id="MBD2281172.1"/>
    </source>
</evidence>
<protein>
    <submittedName>
        <fullName evidence="2">DUF4435 domain-containing protein</fullName>
    </submittedName>
</protein>
<organism evidence="2 3">
    <name type="scientific">Aphanizomenon flos-aquae FACHB-1040</name>
    <dbReference type="NCBI Taxonomy" id="2692887"/>
    <lineage>
        <taxon>Bacteria</taxon>
        <taxon>Bacillati</taxon>
        <taxon>Cyanobacteriota</taxon>
        <taxon>Cyanophyceae</taxon>
        <taxon>Nostocales</taxon>
        <taxon>Aphanizomenonaceae</taxon>
        <taxon>Aphanizomenon</taxon>
    </lineage>
</organism>
<dbReference type="InterPro" id="IPR029492">
    <property type="entry name" value="DUF4435"/>
</dbReference>
<feature type="domain" description="DUF4435" evidence="1">
    <location>
        <begin position="24"/>
        <end position="265"/>
    </location>
</feature>
<evidence type="ECO:0000259" key="1">
    <source>
        <dbReference type="Pfam" id="PF14491"/>
    </source>
</evidence>
<accession>A0ABR8C2U4</accession>
<dbReference type="Pfam" id="PF14491">
    <property type="entry name" value="DUF4435"/>
    <property type="match status" value="1"/>
</dbReference>
<sequence length="336" mass="40083">MKDNNYQEIVERMGADAFHNGCDISVLVEDIYDEEFWRLIIENAKPNLINRIYFPSYINKKGTRGKDILKKYQSFVNKKFIICIDSDCEYLYETDVWYIADYIYHTVVYSKENFQCNHFSLNEICKSLTTKNYNFKSLLENISRIVSPLFYVWFYFKEINYNNVEHLINNEAFARVLNFPDSQFDNIGDENILFQNIEDRVRNTLQNLKEVMNDDSWYESIFTIDIPNIQNRLTEQYSIRPEDILSFCCGHGVLDQFVEPFMRKMIDILKTLKIEEVKQDLSEDKNIDNTLSRIENIARRDIKTMLNTSLIYLLLYNAVENKQMQEIRDKLARELS</sequence>
<dbReference type="Proteomes" id="UP000606721">
    <property type="component" value="Unassembled WGS sequence"/>
</dbReference>
<comment type="caution">
    <text evidence="2">The sequence shown here is derived from an EMBL/GenBank/DDBJ whole genome shotgun (WGS) entry which is preliminary data.</text>
</comment>